<organism evidence="3 4">
    <name type="scientific">Saccharibacter floricola DSM 15669</name>
    <dbReference type="NCBI Taxonomy" id="1123227"/>
    <lineage>
        <taxon>Bacteria</taxon>
        <taxon>Pseudomonadati</taxon>
        <taxon>Pseudomonadota</taxon>
        <taxon>Alphaproteobacteria</taxon>
        <taxon>Acetobacterales</taxon>
        <taxon>Acetobacteraceae</taxon>
        <taxon>Saccharibacter</taxon>
    </lineage>
</organism>
<protein>
    <recommendedName>
        <fullName evidence="2">Dit-like phage tail protein N-terminal domain-containing protein</fullName>
    </recommendedName>
</protein>
<evidence type="ECO:0000313" key="4">
    <source>
        <dbReference type="Proteomes" id="UP001062901"/>
    </source>
</evidence>
<name>A0ABQ0NZC7_9PROT</name>
<evidence type="ECO:0000259" key="2">
    <source>
        <dbReference type="Pfam" id="PF21821"/>
    </source>
</evidence>
<feature type="region of interest" description="Disordered" evidence="1">
    <location>
        <begin position="218"/>
        <end position="247"/>
    </location>
</feature>
<dbReference type="Pfam" id="PF21821">
    <property type="entry name" value="Dit_like"/>
    <property type="match status" value="1"/>
</dbReference>
<evidence type="ECO:0000313" key="3">
    <source>
        <dbReference type="EMBL" id="GBQ07272.1"/>
    </source>
</evidence>
<comment type="caution">
    <text evidence="3">The sequence shown here is derived from an EMBL/GenBank/DDBJ whole genome shotgun (WGS) entry which is preliminary data.</text>
</comment>
<dbReference type="Proteomes" id="UP001062901">
    <property type="component" value="Unassembled WGS sequence"/>
</dbReference>
<dbReference type="EMBL" id="BAQD01000022">
    <property type="protein sequence ID" value="GBQ07272.1"/>
    <property type="molecule type" value="Genomic_DNA"/>
</dbReference>
<sequence>MKILSGLEGTASAVAGQALEGWAIARAAKHWGIFKREEETVTEKGDDGKDHAIPVYNATEIKDGVVHKPTRSYVTKKILGASHVETLEMSKSSTLSTAPQEDGAFLSYNKIKNPYQVTLRLICDGSESGNMWENMLPGFVRGLMGDGIDSVKKAFIKELDSIVDDTGLYYVSTPEKMYSNANIISYRIKRASDGTSDMLVIDITLQEVRSAKTSGWVKTKYPQGAPKQNTGTVVPQPMPNTSGGVST</sequence>
<proteinExistence type="predicted"/>
<feature type="domain" description="Dit-like phage tail protein N-terminal" evidence="2">
    <location>
        <begin position="86"/>
        <end position="214"/>
    </location>
</feature>
<accession>A0ABQ0NZC7</accession>
<dbReference type="RefSeq" id="WP_018979424.1">
    <property type="nucleotide sequence ID" value="NZ_BAQD01000022.1"/>
</dbReference>
<evidence type="ECO:0000256" key="1">
    <source>
        <dbReference type="SAM" id="MobiDB-lite"/>
    </source>
</evidence>
<dbReference type="InterPro" id="IPR048494">
    <property type="entry name" value="Dit-like_N"/>
</dbReference>
<gene>
    <name evidence="3" type="ORF">AA15669_1308</name>
</gene>
<feature type="compositionally biased region" description="Polar residues" evidence="1">
    <location>
        <begin position="226"/>
        <end position="247"/>
    </location>
</feature>
<keyword evidence="4" id="KW-1185">Reference proteome</keyword>
<reference evidence="3" key="1">
    <citation type="submission" date="2013-04" db="EMBL/GenBank/DDBJ databases">
        <title>The genome sequencing project of 58 acetic acid bacteria.</title>
        <authorList>
            <person name="Okamoto-Kainuma A."/>
            <person name="Ishikawa M."/>
            <person name="Umino S."/>
            <person name="Koizumi Y."/>
            <person name="Shiwa Y."/>
            <person name="Yoshikawa H."/>
            <person name="Matsutani M."/>
            <person name="Matsushita K."/>
        </authorList>
    </citation>
    <scope>NUCLEOTIDE SEQUENCE</scope>
    <source>
        <strain evidence="3">DSM 15669</strain>
    </source>
</reference>